<dbReference type="Pfam" id="PF01108">
    <property type="entry name" value="Tissue_fac"/>
    <property type="match status" value="1"/>
</dbReference>
<keyword evidence="22" id="KW-1185">Reference proteome</keyword>
<keyword evidence="12" id="KW-0564">Palmitate</keyword>
<dbReference type="PANTHER" id="PTHR20859">
    <property type="entry name" value="INTERFERON/INTERLEUKIN RECEPTOR"/>
    <property type="match status" value="1"/>
</dbReference>
<keyword evidence="15" id="KW-0449">Lipoprotein</keyword>
<gene>
    <name evidence="21" type="ORF">SKAU_G00199600</name>
</gene>
<feature type="domain" description="Fibronectin type-III" evidence="19">
    <location>
        <begin position="12"/>
        <end position="105"/>
    </location>
</feature>
<accession>A0A9Q1FF43</accession>
<evidence type="ECO:0000256" key="17">
    <source>
        <dbReference type="SAM" id="Phobius"/>
    </source>
</evidence>
<dbReference type="GO" id="GO:0005886">
    <property type="term" value="C:plasma membrane"/>
    <property type="evidence" value="ECO:0007669"/>
    <property type="project" value="TreeGrafter"/>
</dbReference>
<organism evidence="21 22">
    <name type="scientific">Synaphobranchus kaupii</name>
    <name type="common">Kaup's arrowtooth eel</name>
    <dbReference type="NCBI Taxonomy" id="118154"/>
    <lineage>
        <taxon>Eukaryota</taxon>
        <taxon>Metazoa</taxon>
        <taxon>Chordata</taxon>
        <taxon>Craniata</taxon>
        <taxon>Vertebrata</taxon>
        <taxon>Euteleostomi</taxon>
        <taxon>Actinopterygii</taxon>
        <taxon>Neopterygii</taxon>
        <taxon>Teleostei</taxon>
        <taxon>Anguilliformes</taxon>
        <taxon>Synaphobranchidae</taxon>
        <taxon>Synaphobranchus</taxon>
    </lineage>
</organism>
<keyword evidence="7" id="KW-0356">Hemostasis</keyword>
<dbReference type="EMBL" id="JAINUF010000006">
    <property type="protein sequence ID" value="KAJ8357166.1"/>
    <property type="molecule type" value="Genomic_DNA"/>
</dbReference>
<feature type="chain" id="PRO_5040336996" description="Tissue factor" evidence="18">
    <location>
        <begin position="25"/>
        <end position="290"/>
    </location>
</feature>
<dbReference type="PRINTS" id="PR00346">
    <property type="entry name" value="TISSUEFACTOR"/>
</dbReference>
<evidence type="ECO:0000256" key="18">
    <source>
        <dbReference type="SAM" id="SignalP"/>
    </source>
</evidence>
<proteinExistence type="inferred from homology"/>
<dbReference type="PANTHER" id="PTHR20859:SF22">
    <property type="entry name" value="TISSUE FACTOR"/>
    <property type="match status" value="1"/>
</dbReference>
<evidence type="ECO:0000313" key="21">
    <source>
        <dbReference type="EMBL" id="KAJ8357166.1"/>
    </source>
</evidence>
<evidence type="ECO:0000256" key="2">
    <source>
        <dbReference type="ARBA" id="ARBA00004479"/>
    </source>
</evidence>
<feature type="signal peptide" evidence="18">
    <location>
        <begin position="1"/>
        <end position="24"/>
    </location>
</feature>
<dbReference type="GO" id="GO:0007596">
    <property type="term" value="P:blood coagulation"/>
    <property type="evidence" value="ECO:0007669"/>
    <property type="project" value="UniProtKB-KW"/>
</dbReference>
<keyword evidence="14" id="KW-0325">Glycoprotein</keyword>
<evidence type="ECO:0000256" key="10">
    <source>
        <dbReference type="ARBA" id="ARBA00023084"/>
    </source>
</evidence>
<evidence type="ECO:0000256" key="13">
    <source>
        <dbReference type="ARBA" id="ARBA00023157"/>
    </source>
</evidence>
<comment type="function">
    <text evidence="1">Initiates blood coagulation by forming a complex with circulating factor VII or VIIa. The [TF:VIIa] complex activates factors IX or X by specific limited proteolysis. TF plays a role in normal hemostasis by initiating the cell-surface assembly and propagation of the coagulation protease cascade.</text>
</comment>
<dbReference type="AlphaFoldDB" id="A0A9Q1FF43"/>
<evidence type="ECO:0000259" key="20">
    <source>
        <dbReference type="Pfam" id="PF09294"/>
    </source>
</evidence>
<dbReference type="InterPro" id="IPR036116">
    <property type="entry name" value="FN3_sf"/>
</dbReference>
<dbReference type="GO" id="GO:0004896">
    <property type="term" value="F:cytokine receptor activity"/>
    <property type="evidence" value="ECO:0007669"/>
    <property type="project" value="TreeGrafter"/>
</dbReference>
<evidence type="ECO:0000256" key="8">
    <source>
        <dbReference type="ARBA" id="ARBA00022729"/>
    </source>
</evidence>
<dbReference type="InterPro" id="IPR050650">
    <property type="entry name" value="Type-II_Cytokine-TF_Rcpt"/>
</dbReference>
<evidence type="ECO:0000256" key="5">
    <source>
        <dbReference type="ARBA" id="ARBA00018722"/>
    </source>
</evidence>
<dbReference type="InterPro" id="IPR013783">
    <property type="entry name" value="Ig-like_fold"/>
</dbReference>
<keyword evidence="13" id="KW-1015">Disulfide bond</keyword>
<evidence type="ECO:0000256" key="12">
    <source>
        <dbReference type="ARBA" id="ARBA00023139"/>
    </source>
</evidence>
<evidence type="ECO:0000256" key="11">
    <source>
        <dbReference type="ARBA" id="ARBA00023136"/>
    </source>
</evidence>
<dbReference type="FunFam" id="2.60.40.10:FF:000746">
    <property type="entry name" value="Tissue factor"/>
    <property type="match status" value="1"/>
</dbReference>
<evidence type="ECO:0000313" key="22">
    <source>
        <dbReference type="Proteomes" id="UP001152622"/>
    </source>
</evidence>
<evidence type="ECO:0000256" key="9">
    <source>
        <dbReference type="ARBA" id="ARBA00022989"/>
    </source>
</evidence>
<dbReference type="OrthoDB" id="8942372at2759"/>
<dbReference type="SUPFAM" id="SSF49265">
    <property type="entry name" value="Fibronectin type III"/>
    <property type="match status" value="2"/>
</dbReference>
<name>A0A9Q1FF43_SYNKA</name>
<feature type="domain" description="Interferon/interleukin receptor" evidence="20">
    <location>
        <begin position="127"/>
        <end position="233"/>
    </location>
</feature>
<dbReference type="Pfam" id="PF09294">
    <property type="entry name" value="Interfer-bind"/>
    <property type="match status" value="1"/>
</dbReference>
<evidence type="ECO:0000256" key="3">
    <source>
        <dbReference type="ARBA" id="ARBA00009197"/>
    </source>
</evidence>
<evidence type="ECO:0000256" key="14">
    <source>
        <dbReference type="ARBA" id="ARBA00023180"/>
    </source>
</evidence>
<comment type="subunit">
    <text evidence="4">Interacts with HSPE; the interaction, inhibited by heparin, promotes the generation of activated factor X and activates coagulation in the presence of activated factor VII.</text>
</comment>
<evidence type="ECO:0000256" key="1">
    <source>
        <dbReference type="ARBA" id="ARBA00002201"/>
    </source>
</evidence>
<evidence type="ECO:0000256" key="15">
    <source>
        <dbReference type="ARBA" id="ARBA00023288"/>
    </source>
</evidence>
<reference evidence="21" key="1">
    <citation type="journal article" date="2023" name="Science">
        <title>Genome structures resolve the early diversification of teleost fishes.</title>
        <authorList>
            <person name="Parey E."/>
            <person name="Louis A."/>
            <person name="Montfort J."/>
            <person name="Bouchez O."/>
            <person name="Roques C."/>
            <person name="Iampietro C."/>
            <person name="Lluch J."/>
            <person name="Castinel A."/>
            <person name="Donnadieu C."/>
            <person name="Desvignes T."/>
            <person name="Floi Bucao C."/>
            <person name="Jouanno E."/>
            <person name="Wen M."/>
            <person name="Mejri S."/>
            <person name="Dirks R."/>
            <person name="Jansen H."/>
            <person name="Henkel C."/>
            <person name="Chen W.J."/>
            <person name="Zahm M."/>
            <person name="Cabau C."/>
            <person name="Klopp C."/>
            <person name="Thompson A.W."/>
            <person name="Robinson-Rechavi M."/>
            <person name="Braasch I."/>
            <person name="Lecointre G."/>
            <person name="Bobe J."/>
            <person name="Postlethwait J.H."/>
            <person name="Berthelot C."/>
            <person name="Roest Crollius H."/>
            <person name="Guiguen Y."/>
        </authorList>
    </citation>
    <scope>NUCLEOTIDE SEQUENCE</scope>
    <source>
        <strain evidence="21">WJC10195</strain>
    </source>
</reference>
<evidence type="ECO:0000256" key="7">
    <source>
        <dbReference type="ARBA" id="ARBA00022696"/>
    </source>
</evidence>
<dbReference type="InterPro" id="IPR001187">
    <property type="entry name" value="Tissue_factor"/>
</dbReference>
<comment type="similarity">
    <text evidence="3">Belongs to the tissue factor family.</text>
</comment>
<keyword evidence="10" id="KW-0094">Blood coagulation</keyword>
<comment type="caution">
    <text evidence="21">The sequence shown here is derived from an EMBL/GenBank/DDBJ whole genome shotgun (WGS) entry which is preliminary data.</text>
</comment>
<comment type="subcellular location">
    <subcellularLocation>
        <location evidence="2">Membrane</location>
        <topology evidence="2">Single-pass type I membrane protein</topology>
    </subcellularLocation>
</comment>
<keyword evidence="11 17" id="KW-0472">Membrane</keyword>
<dbReference type="Proteomes" id="UP001152622">
    <property type="component" value="Chromosome 6"/>
</dbReference>
<dbReference type="Gene3D" id="2.60.40.10">
    <property type="entry name" value="Immunoglobulins"/>
    <property type="match status" value="2"/>
</dbReference>
<keyword evidence="9 17" id="KW-1133">Transmembrane helix</keyword>
<evidence type="ECO:0000256" key="4">
    <source>
        <dbReference type="ARBA" id="ARBA00011184"/>
    </source>
</evidence>
<evidence type="ECO:0000256" key="6">
    <source>
        <dbReference type="ARBA" id="ARBA00022692"/>
    </source>
</evidence>
<evidence type="ECO:0000256" key="16">
    <source>
        <dbReference type="ARBA" id="ARBA00031171"/>
    </source>
</evidence>
<keyword evidence="8 18" id="KW-0732">Signal</keyword>
<evidence type="ECO:0000259" key="19">
    <source>
        <dbReference type="Pfam" id="PF01108"/>
    </source>
</evidence>
<protein>
    <recommendedName>
        <fullName evidence="5">Tissue factor</fullName>
    </recommendedName>
    <alternativeName>
        <fullName evidence="16">Coagulation factor III</fullName>
    </alternativeName>
</protein>
<sequence>METRTSIAFGLLLFSFYLAGRASGNIDFPKAQDVTWSSYNFKTLLTWGPKPTHYSYTVEFYGVGKDRVKNPHCIRTKNTDCDLTRMLSNLKETYYADVLSEPERGATADIVEFPHTRSERFCPYKDTLIGRPNFKIEVNKDKNKIILYINDPISAIYEDDRLLNMRDIFKDELKYKVTYRKAGSTGKKVQTTDTSQMELDAEEGESYCFSVRAFIPSRSLGKQLGEPSRPQCSPKENKSIFEEYGLGVIAGAFLVVLVLLIMVIALIVVCCRRGKAAARSEKENVALSPA</sequence>
<feature type="transmembrane region" description="Helical" evidence="17">
    <location>
        <begin position="244"/>
        <end position="269"/>
    </location>
</feature>
<dbReference type="InterPro" id="IPR003961">
    <property type="entry name" value="FN3_dom"/>
</dbReference>
<dbReference type="InterPro" id="IPR015373">
    <property type="entry name" value="Interferon/interleukin_rcp_dom"/>
</dbReference>
<keyword evidence="6 17" id="KW-0812">Transmembrane</keyword>